<keyword evidence="1" id="KW-0812">Transmembrane</keyword>
<evidence type="ECO:0000256" key="1">
    <source>
        <dbReference type="SAM" id="Phobius"/>
    </source>
</evidence>
<feature type="transmembrane region" description="Helical" evidence="1">
    <location>
        <begin position="6"/>
        <end position="25"/>
    </location>
</feature>
<proteinExistence type="predicted"/>
<keyword evidence="3" id="KW-1185">Reference proteome</keyword>
<accession>A0ABX2T1F1</accession>
<keyword evidence="1" id="KW-1133">Transmembrane helix</keyword>
<feature type="transmembrane region" description="Helical" evidence="1">
    <location>
        <begin position="87"/>
        <end position="110"/>
    </location>
</feature>
<organism evidence="2 3">
    <name type="scientific">Gemelliphila palaticanis</name>
    <dbReference type="NCBI Taxonomy" id="81950"/>
    <lineage>
        <taxon>Bacteria</taxon>
        <taxon>Bacillati</taxon>
        <taxon>Bacillota</taxon>
        <taxon>Bacilli</taxon>
        <taxon>Bacillales</taxon>
        <taxon>Gemellaceae</taxon>
        <taxon>Gemelliphila</taxon>
    </lineage>
</organism>
<sequence length="166" mass="19291">MIGLVLFFITLFVGLFVLFFRFSFYLSFILDVAIVGGLGGYGSYLYLVPLISSGEAKWFWTIFFGIICIILYVVIFFLLIRFLTKVAIVFNFIVSILSSAVFCTVMKLLFDSLYREFILKTKDDSIIFTLFKNPTYDYIVYAIVIFCFGYFIHSIRMTLIEDIEDI</sequence>
<evidence type="ECO:0000313" key="2">
    <source>
        <dbReference type="EMBL" id="NYS47274.1"/>
    </source>
</evidence>
<dbReference type="RefSeq" id="WP_179940949.1">
    <property type="nucleotide sequence ID" value="NZ_JACBYF010000004.1"/>
</dbReference>
<dbReference type="EMBL" id="JACBYF010000004">
    <property type="protein sequence ID" value="NYS47274.1"/>
    <property type="molecule type" value="Genomic_DNA"/>
</dbReference>
<gene>
    <name evidence="2" type="ORF">HZY85_03570</name>
</gene>
<feature type="transmembrane region" description="Helical" evidence="1">
    <location>
        <begin position="138"/>
        <end position="159"/>
    </location>
</feature>
<feature type="transmembrane region" description="Helical" evidence="1">
    <location>
        <begin position="58"/>
        <end position="80"/>
    </location>
</feature>
<reference evidence="2 3" key="1">
    <citation type="submission" date="2020-07" db="EMBL/GenBank/DDBJ databases">
        <title>MOT database genomes.</title>
        <authorList>
            <person name="Joseph S."/>
            <person name="Aduse-Opoku J."/>
            <person name="Hashim A."/>
            <person name="Wade W."/>
            <person name="Curtis M."/>
        </authorList>
    </citation>
    <scope>NUCLEOTIDE SEQUENCE [LARGE SCALE GENOMIC DNA]</scope>
    <source>
        <strain evidence="2 3">CIP 106318</strain>
    </source>
</reference>
<evidence type="ECO:0000313" key="3">
    <source>
        <dbReference type="Proteomes" id="UP000531840"/>
    </source>
</evidence>
<feature type="transmembrane region" description="Helical" evidence="1">
    <location>
        <begin position="32"/>
        <end position="52"/>
    </location>
</feature>
<name>A0ABX2T1F1_9BACL</name>
<keyword evidence="1" id="KW-0472">Membrane</keyword>
<protein>
    <submittedName>
        <fullName evidence="2">Uncharacterized protein</fullName>
    </submittedName>
</protein>
<comment type="caution">
    <text evidence="2">The sequence shown here is derived from an EMBL/GenBank/DDBJ whole genome shotgun (WGS) entry which is preliminary data.</text>
</comment>
<dbReference type="Proteomes" id="UP000531840">
    <property type="component" value="Unassembled WGS sequence"/>
</dbReference>